<dbReference type="InterPro" id="IPR011055">
    <property type="entry name" value="Dup_hybrid_motif"/>
</dbReference>
<dbReference type="PANTHER" id="PTHR21666">
    <property type="entry name" value="PEPTIDASE-RELATED"/>
    <property type="match status" value="1"/>
</dbReference>
<evidence type="ECO:0000259" key="2">
    <source>
        <dbReference type="Pfam" id="PF01551"/>
    </source>
</evidence>
<proteinExistence type="predicted"/>
<dbReference type="InterPro" id="IPR050570">
    <property type="entry name" value="Cell_wall_metabolism_enzyme"/>
</dbReference>
<evidence type="ECO:0000313" key="4">
    <source>
        <dbReference type="Proteomes" id="UP000192472"/>
    </source>
</evidence>
<dbReference type="STRING" id="692418.SAMN04488029_3939"/>
<name>A0A1W2GQJ5_REIFA</name>
<dbReference type="EMBL" id="FWYF01000005">
    <property type="protein sequence ID" value="SMD38909.1"/>
    <property type="molecule type" value="Genomic_DNA"/>
</dbReference>
<feature type="chain" id="PRO_5012958421" evidence="1">
    <location>
        <begin position="20"/>
        <end position="627"/>
    </location>
</feature>
<evidence type="ECO:0000313" key="3">
    <source>
        <dbReference type="EMBL" id="SMD38909.1"/>
    </source>
</evidence>
<protein>
    <submittedName>
        <fullName evidence="3">Peptidase family M23</fullName>
    </submittedName>
</protein>
<dbReference type="Proteomes" id="UP000192472">
    <property type="component" value="Unassembled WGS sequence"/>
</dbReference>
<gene>
    <name evidence="3" type="ORF">SAMN04488029_3939</name>
</gene>
<keyword evidence="4" id="KW-1185">Reference proteome</keyword>
<dbReference type="SUPFAM" id="SSF51261">
    <property type="entry name" value="Duplicated hybrid motif"/>
    <property type="match status" value="1"/>
</dbReference>
<keyword evidence="1" id="KW-0732">Signal</keyword>
<dbReference type="GO" id="GO:0004222">
    <property type="term" value="F:metalloendopeptidase activity"/>
    <property type="evidence" value="ECO:0007669"/>
    <property type="project" value="TreeGrafter"/>
</dbReference>
<dbReference type="Pfam" id="PF01551">
    <property type="entry name" value="Peptidase_M23"/>
    <property type="match status" value="1"/>
</dbReference>
<dbReference type="RefSeq" id="WP_084374566.1">
    <property type="nucleotide sequence ID" value="NZ_FWYF01000005.1"/>
</dbReference>
<reference evidence="3 4" key="1">
    <citation type="submission" date="2017-04" db="EMBL/GenBank/DDBJ databases">
        <authorList>
            <person name="Afonso C.L."/>
            <person name="Miller P.J."/>
            <person name="Scott M.A."/>
            <person name="Spackman E."/>
            <person name="Goraichik I."/>
            <person name="Dimitrov K.M."/>
            <person name="Suarez D.L."/>
            <person name="Swayne D.E."/>
        </authorList>
    </citation>
    <scope>NUCLEOTIDE SEQUENCE [LARGE SCALE GENOMIC DNA]</scope>
    <source>
        <strain evidence="3 4">DSM 26133</strain>
    </source>
</reference>
<dbReference type="InterPro" id="IPR016047">
    <property type="entry name" value="M23ase_b-sheet_dom"/>
</dbReference>
<dbReference type="CDD" id="cd12797">
    <property type="entry name" value="M23_peptidase"/>
    <property type="match status" value="1"/>
</dbReference>
<dbReference type="OrthoDB" id="9810477at2"/>
<accession>A0A1W2GQJ5</accession>
<sequence>MKLSKILFLLIILSFEAFTQVAPQRGDFMFPVRPKQENYLAGTMSELRSSHFHSGLDIKTSGITGLPIYAAADGYIQRIRVATGGYGNALYLVHPQNGTVTVYAHLKSFNNDIADYVRTQQYAEESFQVDLYPTKNQFVFEKGDLIALSGNSGSSSGPHLHFEVRNLRHRALDPLDYGFDEIVDRTPPVLASVAFITMDEHARVNGMWGRVEFDVVTDESGNASIEEGVSLFGNIGVEIYAYDKFDGARNRNGIRYQTMLFDGKPTFTQKIDQLNFSTQRNILVHTNYKRSREGGRRFNKLYLDDGNKLKFYATNDRSGILRIFDPMEHQIDIRLEDAYGNINQVNIKINDNGFERSREAKHTYGLDTKGFDVWGNWLEIESKEGYCDAVFYVSGKPKKVDMAYYTNTTHHFLWDLRHGLPDSAQLCEAAYKFNLAGMVPSDQKIKWEGEDIRVSFPTYALFDTAYIHYQRLQKPNGLEVFELDNPTTPLRQFVTVYLKPQGVYDFVQSGVYAINGRDELSYVGGEWEGDEMVFKTRDLVPFTIATDSVPPVIVEKSSRMGRVKFKIEDEMSGIHSVRATLNGRWLLMNHDAKSGYVWSDETVVVKGQFSLAVKDNANNITRFEVTY</sequence>
<feature type="signal peptide" evidence="1">
    <location>
        <begin position="1"/>
        <end position="19"/>
    </location>
</feature>
<dbReference type="AlphaFoldDB" id="A0A1W2GQJ5"/>
<dbReference type="PANTHER" id="PTHR21666:SF270">
    <property type="entry name" value="MUREIN HYDROLASE ACTIVATOR ENVC"/>
    <property type="match status" value="1"/>
</dbReference>
<feature type="domain" description="M23ase beta-sheet core" evidence="2">
    <location>
        <begin position="52"/>
        <end position="121"/>
    </location>
</feature>
<evidence type="ECO:0000256" key="1">
    <source>
        <dbReference type="SAM" id="SignalP"/>
    </source>
</evidence>
<organism evidence="3 4">
    <name type="scientific">Reichenbachiella faecimaris</name>
    <dbReference type="NCBI Taxonomy" id="692418"/>
    <lineage>
        <taxon>Bacteria</taxon>
        <taxon>Pseudomonadati</taxon>
        <taxon>Bacteroidota</taxon>
        <taxon>Cytophagia</taxon>
        <taxon>Cytophagales</taxon>
        <taxon>Reichenbachiellaceae</taxon>
        <taxon>Reichenbachiella</taxon>
    </lineage>
</organism>
<dbReference type="Gene3D" id="2.70.70.10">
    <property type="entry name" value="Glucose Permease (Domain IIA)"/>
    <property type="match status" value="1"/>
</dbReference>